<accession>A0A6L3SSX0</accession>
<dbReference type="Pfam" id="PF01571">
    <property type="entry name" value="GCV_T"/>
    <property type="match status" value="2"/>
</dbReference>
<gene>
    <name evidence="7" type="ORF">F6X53_22870</name>
</gene>
<name>A0A6L3SSX0_9HYPH</name>
<dbReference type="InterPro" id="IPR027266">
    <property type="entry name" value="TrmE/GcvT-like"/>
</dbReference>
<evidence type="ECO:0000256" key="2">
    <source>
        <dbReference type="ARBA" id="ARBA00023002"/>
    </source>
</evidence>
<dbReference type="EMBL" id="VZZK01000029">
    <property type="protein sequence ID" value="KAB1076548.1"/>
    <property type="molecule type" value="Genomic_DNA"/>
</dbReference>
<feature type="domain" description="Aminomethyltransferase C-terminal" evidence="5">
    <location>
        <begin position="742"/>
        <end position="821"/>
    </location>
</feature>
<dbReference type="InterPro" id="IPR029043">
    <property type="entry name" value="GcvT/YgfZ_C"/>
</dbReference>
<protein>
    <submittedName>
        <fullName evidence="7">FAD-dependent oxidoreductase</fullName>
    </submittedName>
</protein>
<dbReference type="PANTHER" id="PTHR13847:SF193">
    <property type="entry name" value="PYRUVATE DEHYDROGENASE PHOSPHATASE REGULATORY SUBUNIT, MITOCHONDRIAL"/>
    <property type="match status" value="1"/>
</dbReference>
<dbReference type="SUPFAM" id="SSF54373">
    <property type="entry name" value="FAD-linked reductases, C-terminal domain"/>
    <property type="match status" value="1"/>
</dbReference>
<dbReference type="GO" id="GO:0005737">
    <property type="term" value="C:cytoplasm"/>
    <property type="evidence" value="ECO:0007669"/>
    <property type="project" value="TreeGrafter"/>
</dbReference>
<dbReference type="Gene3D" id="3.30.1360.120">
    <property type="entry name" value="Probable tRNA modification gtpase trme, domain 1"/>
    <property type="match status" value="1"/>
</dbReference>
<reference evidence="7 8" key="1">
    <citation type="submission" date="2019-09" db="EMBL/GenBank/DDBJ databases">
        <title>YIM 48816 draft genome.</title>
        <authorList>
            <person name="Jiang L."/>
        </authorList>
    </citation>
    <scope>NUCLEOTIDE SEQUENCE [LARGE SCALE GENOMIC DNA]</scope>
    <source>
        <strain evidence="7 8">YIM 48816</strain>
    </source>
</reference>
<dbReference type="SUPFAM" id="SSF101790">
    <property type="entry name" value="Aminomethyltransferase beta-barrel domain"/>
    <property type="match status" value="1"/>
</dbReference>
<dbReference type="Pfam" id="PF08669">
    <property type="entry name" value="GCV_T_C"/>
    <property type="match status" value="1"/>
</dbReference>
<evidence type="ECO:0000256" key="1">
    <source>
        <dbReference type="ARBA" id="ARBA00008609"/>
    </source>
</evidence>
<dbReference type="InterPro" id="IPR036188">
    <property type="entry name" value="FAD/NAD-bd_sf"/>
</dbReference>
<dbReference type="Gene3D" id="3.50.50.60">
    <property type="entry name" value="FAD/NAD(P)-binding domain"/>
    <property type="match status" value="1"/>
</dbReference>
<dbReference type="InterPro" id="IPR006222">
    <property type="entry name" value="GCVT_N"/>
</dbReference>
<keyword evidence="8" id="KW-1185">Reference proteome</keyword>
<comment type="caution">
    <text evidence="7">The sequence shown here is derived from an EMBL/GenBank/DDBJ whole genome shotgun (WGS) entry which is preliminary data.</text>
</comment>
<proteinExistence type="inferred from homology"/>
<evidence type="ECO:0000259" key="6">
    <source>
        <dbReference type="Pfam" id="PF16350"/>
    </source>
</evidence>
<dbReference type="Pfam" id="PF01266">
    <property type="entry name" value="DAO"/>
    <property type="match status" value="1"/>
</dbReference>
<feature type="domain" description="GCVT N-terminal" evidence="4">
    <location>
        <begin position="626"/>
        <end position="723"/>
    </location>
</feature>
<dbReference type="SUPFAM" id="SSF103025">
    <property type="entry name" value="Folate-binding domain"/>
    <property type="match status" value="1"/>
</dbReference>
<dbReference type="InterPro" id="IPR013977">
    <property type="entry name" value="GcvT_C"/>
</dbReference>
<dbReference type="Gene3D" id="2.40.30.110">
    <property type="entry name" value="Aminomethyltransferase beta-barrel domains"/>
    <property type="match status" value="1"/>
</dbReference>
<comment type="similarity">
    <text evidence="1">Belongs to the GcvT family.</text>
</comment>
<dbReference type="RefSeq" id="WP_151002666.1">
    <property type="nucleotide sequence ID" value="NZ_BPQY01000013.1"/>
</dbReference>
<dbReference type="Gene3D" id="3.30.70.1400">
    <property type="entry name" value="Aminomethyltransferase beta-barrel domains"/>
    <property type="match status" value="1"/>
</dbReference>
<feature type="domain" description="GCVT N-terminal" evidence="4">
    <location>
        <begin position="427"/>
        <end position="599"/>
    </location>
</feature>
<dbReference type="AlphaFoldDB" id="A0A6L3SSX0"/>
<feature type="domain" description="FAD dependent oxidoreductase" evidence="3">
    <location>
        <begin position="12"/>
        <end position="367"/>
    </location>
</feature>
<organism evidence="7 8">
    <name type="scientific">Methylobacterium soli</name>
    <dbReference type="NCBI Taxonomy" id="553447"/>
    <lineage>
        <taxon>Bacteria</taxon>
        <taxon>Pseudomonadati</taxon>
        <taxon>Pseudomonadota</taxon>
        <taxon>Alphaproteobacteria</taxon>
        <taxon>Hyphomicrobiales</taxon>
        <taxon>Methylobacteriaceae</taxon>
        <taxon>Methylobacterium</taxon>
    </lineage>
</organism>
<dbReference type="OrthoDB" id="9804379at2"/>
<dbReference type="InterPro" id="IPR006076">
    <property type="entry name" value="FAD-dep_OxRdtase"/>
</dbReference>
<dbReference type="Pfam" id="PF16350">
    <property type="entry name" value="FAO_M"/>
    <property type="match status" value="1"/>
</dbReference>
<evidence type="ECO:0000313" key="8">
    <source>
        <dbReference type="Proteomes" id="UP000474159"/>
    </source>
</evidence>
<evidence type="ECO:0000259" key="3">
    <source>
        <dbReference type="Pfam" id="PF01266"/>
    </source>
</evidence>
<dbReference type="PANTHER" id="PTHR13847">
    <property type="entry name" value="SARCOSINE DEHYDROGENASE-RELATED"/>
    <property type="match status" value="1"/>
</dbReference>
<feature type="domain" description="FAD dependent oxidoreductase central" evidence="6">
    <location>
        <begin position="371"/>
        <end position="425"/>
    </location>
</feature>
<dbReference type="GO" id="GO:0016491">
    <property type="term" value="F:oxidoreductase activity"/>
    <property type="evidence" value="ECO:0007669"/>
    <property type="project" value="UniProtKB-KW"/>
</dbReference>
<evidence type="ECO:0000259" key="5">
    <source>
        <dbReference type="Pfam" id="PF08669"/>
    </source>
</evidence>
<evidence type="ECO:0000259" key="4">
    <source>
        <dbReference type="Pfam" id="PF01571"/>
    </source>
</evidence>
<evidence type="ECO:0000313" key="7">
    <source>
        <dbReference type="EMBL" id="KAB1076548.1"/>
    </source>
</evidence>
<sequence length="837" mass="88871">MTASAFPTQARTVIIGGGIVGTSIAYHLVGLGHRDVVLLEKDRLSSGTTWHSAGLVGQLRQQASLTRMIRYSTGLYERLEAETGLATGWKRCGSLTVARTPERMTVLARNVASARAQGVEIERLDPAEAGRLWAPMRHEDLLGAVWLPGDGKANPSDVTAALARGARLGGARLFERTGVRSIETVAGRVAAVVTDRGRIACETLVIAAGQWSRQVGALCGVSVPLHSAEHMYIVTDAIPGVSPDLPVMRDPDGYIYFKEEVGGLVMGGFEPQAKPWGMDGIPEDFAFQLLPDDWDQFEILMENAIRRVPALETAPVKLFLNGPESFTPDNNCLLGPSPDCAGVYVAAGFNSAGIALGGGAGRALAEWLVAGEPTDDLWAVDIRRFARFNANPTWLHDRVKETLGLHYAMPWPNRELVSARPLRRSPLYDRLAAKGAVFGAKMGWERPNLFDAQIAAAGPAYTFGRGAWTGAVAAEQRAIREGVGLVDMTSFGKLLVQGRDALAVLQEICCADMAMEPGESRYSPILNARGGFESEVTVARLAADSFLVITGSGQAVRDEHLLRSRIPAAACAVVTDMTSAYAVLALAGPRAAELLGRVSRSGTGSIPPGLGSIPHGIGTIPHGIDTIPQEGLREIDVGYATLRAVRRSYVGGDGFELIVPTEFAAGVYDTLTAAGEALGLRDVGAYAVDALRIEMGYAAWGRDIGPDVTPFEAGLGHVVRFDKPAFAGREALVAARDAVPDRRLVSLFVDLPGDVMAWGGELILEEGRPVGEVTSAALSATLGGLVAIGRIATGGLGLDQAGLDARRFEIEVAGRRVPAWLGLTPYRARSDRRGDAA</sequence>
<dbReference type="InterPro" id="IPR032503">
    <property type="entry name" value="FAO_M"/>
</dbReference>
<dbReference type="SUPFAM" id="SSF51905">
    <property type="entry name" value="FAD/NAD(P)-binding domain"/>
    <property type="match status" value="1"/>
</dbReference>
<dbReference type="Proteomes" id="UP000474159">
    <property type="component" value="Unassembled WGS sequence"/>
</dbReference>
<keyword evidence="2" id="KW-0560">Oxidoreductase</keyword>
<dbReference type="Gene3D" id="3.30.9.10">
    <property type="entry name" value="D-Amino Acid Oxidase, subunit A, domain 2"/>
    <property type="match status" value="1"/>
</dbReference>